<dbReference type="FunFam" id="3.40.50.2020:FF:000014">
    <property type="entry name" value="Ribose-phosphate pyrophosphokinase 1"/>
    <property type="match status" value="1"/>
</dbReference>
<dbReference type="GO" id="GO:0016301">
    <property type="term" value="F:kinase activity"/>
    <property type="evidence" value="ECO:0007669"/>
    <property type="project" value="UniProtKB-KW"/>
</dbReference>
<dbReference type="NCBIfam" id="TIGR01251">
    <property type="entry name" value="ribP_PPkin"/>
    <property type="match status" value="1"/>
</dbReference>
<dbReference type="EC" id="2.7.6.1" evidence="5"/>
<dbReference type="GO" id="GO:0004749">
    <property type="term" value="F:ribose phosphate diphosphokinase activity"/>
    <property type="evidence" value="ECO:0007669"/>
    <property type="project" value="UniProtKB-EC"/>
</dbReference>
<evidence type="ECO:0000313" key="6">
    <source>
        <dbReference type="Proteomes" id="UP000249254"/>
    </source>
</evidence>
<reference evidence="6" key="1">
    <citation type="submission" date="2018-05" db="EMBL/GenBank/DDBJ databases">
        <authorList>
            <person name="Li X."/>
        </authorList>
    </citation>
    <scope>NUCLEOTIDE SEQUENCE [LARGE SCALE GENOMIC DNA]</scope>
    <source>
        <strain evidence="6">LX32</strain>
    </source>
</reference>
<keyword evidence="5" id="KW-0418">Kinase</keyword>
<feature type="domain" description="Phosphoribosyltransferase" evidence="3">
    <location>
        <begin position="137"/>
        <end position="259"/>
    </location>
</feature>
<keyword evidence="1 2" id="KW-0545">Nucleotide biosynthesis</keyword>
<keyword evidence="6" id="KW-1185">Reference proteome</keyword>
<evidence type="ECO:0000259" key="4">
    <source>
        <dbReference type="Pfam" id="PF13793"/>
    </source>
</evidence>
<evidence type="ECO:0000256" key="2">
    <source>
        <dbReference type="RuleBase" id="RU004324"/>
    </source>
</evidence>
<comment type="similarity">
    <text evidence="2">Belongs to the ribose-phosphate pyrophosphokinase family.</text>
</comment>
<name>A0A328AH80_9CAUL</name>
<dbReference type="GO" id="GO:0005737">
    <property type="term" value="C:cytoplasm"/>
    <property type="evidence" value="ECO:0007669"/>
    <property type="project" value="TreeGrafter"/>
</dbReference>
<dbReference type="InterPro" id="IPR000836">
    <property type="entry name" value="PRTase_dom"/>
</dbReference>
<evidence type="ECO:0000256" key="1">
    <source>
        <dbReference type="ARBA" id="ARBA00022727"/>
    </source>
</evidence>
<organism evidence="5 6">
    <name type="scientific">Phenylobacterium soli</name>
    <dbReference type="NCBI Taxonomy" id="2170551"/>
    <lineage>
        <taxon>Bacteria</taxon>
        <taxon>Pseudomonadati</taxon>
        <taxon>Pseudomonadota</taxon>
        <taxon>Alphaproteobacteria</taxon>
        <taxon>Caulobacterales</taxon>
        <taxon>Caulobacteraceae</taxon>
        <taxon>Phenylobacterium</taxon>
    </lineage>
</organism>
<accession>A0A328AH80</accession>
<dbReference type="SUPFAM" id="SSF53271">
    <property type="entry name" value="PRTase-like"/>
    <property type="match status" value="2"/>
</dbReference>
<dbReference type="CDD" id="cd06223">
    <property type="entry name" value="PRTases_typeI"/>
    <property type="match status" value="1"/>
</dbReference>
<dbReference type="Pfam" id="PF00156">
    <property type="entry name" value="Pribosyltran"/>
    <property type="match status" value="1"/>
</dbReference>
<dbReference type="GO" id="GO:0002189">
    <property type="term" value="C:ribose phosphate diphosphokinase complex"/>
    <property type="evidence" value="ECO:0007669"/>
    <property type="project" value="TreeGrafter"/>
</dbReference>
<gene>
    <name evidence="5" type="ORF">DJ017_05980</name>
</gene>
<dbReference type="GO" id="GO:0006164">
    <property type="term" value="P:purine nucleotide biosynthetic process"/>
    <property type="evidence" value="ECO:0007669"/>
    <property type="project" value="TreeGrafter"/>
</dbReference>
<sequence length="293" mass="31602">MTAGPFVFALPGSERQGRDLADRLGAETGVLETRRFPDGESYVRIVSVVAGRDVALVCSLARPDDQFLRLVFAARTLRELGASRITLVAPYLAYMRQDKQFHSGEAVTSTYFADLLSREVDRVITVDPHLHRHKALAEIYAVPAVALHAAPLLADWIAANVAQPLVIGPDLESEQWVADVAGRSEAPYVVLRKARRGDRNVEIATPDLSQWAGRQPVLIDDIASSGRTLIEAARGLAAQGFRPPVCVVVHALFADDAYAELSGVAERIVSTDAVTHPSNGIPLAGLLADAVRT</sequence>
<dbReference type="InterPro" id="IPR005946">
    <property type="entry name" value="Rib-P_diPkinase"/>
</dbReference>
<dbReference type="EMBL" id="QFYQ01000001">
    <property type="protein sequence ID" value="RAK54100.1"/>
    <property type="molecule type" value="Genomic_DNA"/>
</dbReference>
<evidence type="ECO:0000259" key="3">
    <source>
        <dbReference type="Pfam" id="PF00156"/>
    </source>
</evidence>
<dbReference type="NCBIfam" id="NF005537">
    <property type="entry name" value="PRK07199.1"/>
    <property type="match status" value="1"/>
</dbReference>
<dbReference type="Gene3D" id="3.40.50.2020">
    <property type="match status" value="2"/>
</dbReference>
<protein>
    <submittedName>
        <fullName evidence="5">Ribose-phosphate diphosphokinase</fullName>
        <ecNumber evidence="5">2.7.6.1</ecNumber>
    </submittedName>
</protein>
<dbReference type="GO" id="GO:0000287">
    <property type="term" value="F:magnesium ion binding"/>
    <property type="evidence" value="ECO:0007669"/>
    <property type="project" value="InterPro"/>
</dbReference>
<dbReference type="AlphaFoldDB" id="A0A328AH80"/>
<dbReference type="InterPro" id="IPR029057">
    <property type="entry name" value="PRTase-like"/>
</dbReference>
<keyword evidence="5" id="KW-0808">Transferase</keyword>
<feature type="domain" description="Ribose-phosphate pyrophosphokinase N-terminal" evidence="4">
    <location>
        <begin position="7"/>
        <end position="117"/>
    </location>
</feature>
<dbReference type="PANTHER" id="PTHR10210:SF41">
    <property type="entry name" value="RIBOSE-PHOSPHATE PYROPHOSPHOKINASE 1, CHLOROPLASTIC"/>
    <property type="match status" value="1"/>
</dbReference>
<dbReference type="SMART" id="SM01400">
    <property type="entry name" value="Pribosyltran_N"/>
    <property type="match status" value="1"/>
</dbReference>
<dbReference type="Pfam" id="PF13793">
    <property type="entry name" value="Pribosyltran_N"/>
    <property type="match status" value="1"/>
</dbReference>
<proteinExistence type="inferred from homology"/>
<comment type="caution">
    <text evidence="5">The sequence shown here is derived from an EMBL/GenBank/DDBJ whole genome shotgun (WGS) entry which is preliminary data.</text>
</comment>
<dbReference type="Proteomes" id="UP000249254">
    <property type="component" value="Unassembled WGS sequence"/>
</dbReference>
<dbReference type="PANTHER" id="PTHR10210">
    <property type="entry name" value="RIBOSE-PHOSPHATE DIPHOSPHOKINASE FAMILY MEMBER"/>
    <property type="match status" value="1"/>
</dbReference>
<evidence type="ECO:0000313" key="5">
    <source>
        <dbReference type="EMBL" id="RAK54100.1"/>
    </source>
</evidence>
<dbReference type="InterPro" id="IPR029099">
    <property type="entry name" value="Pribosyltran_N"/>
</dbReference>
<dbReference type="GO" id="GO:0006015">
    <property type="term" value="P:5-phosphoribose 1-diphosphate biosynthetic process"/>
    <property type="evidence" value="ECO:0007669"/>
    <property type="project" value="TreeGrafter"/>
</dbReference>
<dbReference type="RefSeq" id="WP_111527851.1">
    <property type="nucleotide sequence ID" value="NZ_JBHRSG010000002.1"/>
</dbReference>
<dbReference type="OrthoDB" id="324294at2"/>